<accession>X0U3J1</accession>
<dbReference type="EMBL" id="BARS01000820">
    <property type="protein sequence ID" value="GAF83025.1"/>
    <property type="molecule type" value="Genomic_DNA"/>
</dbReference>
<evidence type="ECO:0000313" key="2">
    <source>
        <dbReference type="EMBL" id="GAF83025.1"/>
    </source>
</evidence>
<feature type="region of interest" description="Disordered" evidence="1">
    <location>
        <begin position="1"/>
        <end position="24"/>
    </location>
</feature>
<sequence length="36" mass="3930">MKDETESIRGGYFSDDGREIDPLSVPLPALCSSCLK</sequence>
<protein>
    <submittedName>
        <fullName evidence="2">Uncharacterized protein</fullName>
    </submittedName>
</protein>
<evidence type="ECO:0000256" key="1">
    <source>
        <dbReference type="SAM" id="MobiDB-lite"/>
    </source>
</evidence>
<organism evidence="2">
    <name type="scientific">marine sediment metagenome</name>
    <dbReference type="NCBI Taxonomy" id="412755"/>
    <lineage>
        <taxon>unclassified sequences</taxon>
        <taxon>metagenomes</taxon>
        <taxon>ecological metagenomes</taxon>
    </lineage>
</organism>
<proteinExistence type="predicted"/>
<reference evidence="2" key="1">
    <citation type="journal article" date="2014" name="Front. Microbiol.">
        <title>High frequency of phylogenetically diverse reductive dehalogenase-homologous genes in deep subseafloor sedimentary metagenomes.</title>
        <authorList>
            <person name="Kawai M."/>
            <person name="Futagami T."/>
            <person name="Toyoda A."/>
            <person name="Takaki Y."/>
            <person name="Nishi S."/>
            <person name="Hori S."/>
            <person name="Arai W."/>
            <person name="Tsubouchi T."/>
            <person name="Morono Y."/>
            <person name="Uchiyama I."/>
            <person name="Ito T."/>
            <person name="Fujiyama A."/>
            <person name="Inagaki F."/>
            <person name="Takami H."/>
        </authorList>
    </citation>
    <scope>NUCLEOTIDE SEQUENCE</scope>
    <source>
        <strain evidence="2">Expedition CK06-06</strain>
    </source>
</reference>
<name>X0U3J1_9ZZZZ</name>
<comment type="caution">
    <text evidence="2">The sequence shown here is derived from an EMBL/GenBank/DDBJ whole genome shotgun (WGS) entry which is preliminary data.</text>
</comment>
<dbReference type="AlphaFoldDB" id="X0U3J1"/>
<feature type="non-terminal residue" evidence="2">
    <location>
        <position position="36"/>
    </location>
</feature>
<gene>
    <name evidence="2" type="ORF">S01H1_01810</name>
</gene>